<proteinExistence type="predicted"/>
<sequence length="516" mass="56140">MKNITSFLISAICITLACSCNKGFDALNVNPNNPTQLDAAFLFTNAEFSTYASIMETDATVVQQFVNPFTGVTSAFNFNQVNQTYTAQRWNGEYTGTNTGATSSAGPVQLLVQILSQLKGNSARTNLYNEARIWKAYQFMTLVDTYGDVPYSEAGQAYLGNILTPKYDNQAVIYTDLVNEITAATAALDPAKDIVKADVFYGGNVAQWKKLGYSLLLRIGMRYSKYDAAKAQTIVQAAFAGGVMASNADNCYLKYTTTFVNPVSQNLSTLTNTYYLAEPFVNQLKNSGDPRLKYISGKYPNPVSATSGVPDTTSANQFGLPIGYSSATLPNAPGYRGANGSGFNYSQINYTYLANLTAPQFFITYAQTQLLLAEAAFRGWIPGGSTPDVYYANGIRGAMDQWTTYNASAIIPLATENSFINNPVNAYNAANALKLINTQYWIASWGNGPEAWANFRRSGFPALTPNPISGQSITGGFVRRYVYPTLELSANLANYQAAVADLGGADNMDTRIFWDK</sequence>
<dbReference type="Pfam" id="PF12771">
    <property type="entry name" value="SusD-like_2"/>
    <property type="match status" value="1"/>
</dbReference>
<name>H1YET3_9SPHI</name>
<dbReference type="PROSITE" id="PS51257">
    <property type="entry name" value="PROKAR_LIPOPROTEIN"/>
    <property type="match status" value="1"/>
</dbReference>
<dbReference type="STRING" id="714943.Mucpa_0150"/>
<dbReference type="HOGENOM" id="CLU_025928_1_0_10"/>
<reference evidence="2" key="1">
    <citation type="submission" date="2011-09" db="EMBL/GenBank/DDBJ databases">
        <title>The permanent draft genome of Mucilaginibacter paludis DSM 18603.</title>
        <authorList>
            <consortium name="US DOE Joint Genome Institute (JGI-PGF)"/>
            <person name="Lucas S."/>
            <person name="Han J."/>
            <person name="Lapidus A."/>
            <person name="Bruce D."/>
            <person name="Goodwin L."/>
            <person name="Pitluck S."/>
            <person name="Peters L."/>
            <person name="Kyrpides N."/>
            <person name="Mavromatis K."/>
            <person name="Ivanova N."/>
            <person name="Mikhailova N."/>
            <person name="Held B."/>
            <person name="Detter J.C."/>
            <person name="Tapia R."/>
            <person name="Han C."/>
            <person name="Land M."/>
            <person name="Hauser L."/>
            <person name="Markowitz V."/>
            <person name="Cheng J.-F."/>
            <person name="Hugenholtz P."/>
            <person name="Woyke T."/>
            <person name="Wu D."/>
            <person name="Tindall B."/>
            <person name="Brambilla E."/>
            <person name="Klenk H.-P."/>
            <person name="Eisen J.A."/>
        </authorList>
    </citation>
    <scope>NUCLEOTIDE SEQUENCE [LARGE SCALE GENOMIC DNA]</scope>
    <source>
        <strain evidence="2">DSM 18603</strain>
    </source>
</reference>
<gene>
    <name evidence="2" type="ORF">Mucpa_0150</name>
</gene>
<dbReference type="OrthoDB" id="9766256at2"/>
<dbReference type="InterPro" id="IPR011990">
    <property type="entry name" value="TPR-like_helical_dom_sf"/>
</dbReference>
<dbReference type="RefSeq" id="WP_008503898.1">
    <property type="nucleotide sequence ID" value="NZ_CM001403.1"/>
</dbReference>
<organism evidence="2 3">
    <name type="scientific">Mucilaginibacter paludis DSM 18603</name>
    <dbReference type="NCBI Taxonomy" id="714943"/>
    <lineage>
        <taxon>Bacteria</taxon>
        <taxon>Pseudomonadati</taxon>
        <taxon>Bacteroidota</taxon>
        <taxon>Sphingobacteriia</taxon>
        <taxon>Sphingobacteriales</taxon>
        <taxon>Sphingobacteriaceae</taxon>
        <taxon>Mucilaginibacter</taxon>
    </lineage>
</organism>
<accession>H1YET3</accession>
<evidence type="ECO:0000313" key="3">
    <source>
        <dbReference type="Proteomes" id="UP000002774"/>
    </source>
</evidence>
<keyword evidence="1" id="KW-0732">Signal</keyword>
<feature type="signal peptide" evidence="1">
    <location>
        <begin position="1"/>
        <end position="17"/>
    </location>
</feature>
<feature type="chain" id="PRO_5003558514" description="Lipoprotein" evidence="1">
    <location>
        <begin position="18"/>
        <end position="516"/>
    </location>
</feature>
<dbReference type="SUPFAM" id="SSF48452">
    <property type="entry name" value="TPR-like"/>
    <property type="match status" value="1"/>
</dbReference>
<dbReference type="AlphaFoldDB" id="H1YET3"/>
<evidence type="ECO:0008006" key="4">
    <source>
        <dbReference type="Google" id="ProtNLM"/>
    </source>
</evidence>
<protein>
    <recommendedName>
        <fullName evidence="4">Lipoprotein</fullName>
    </recommendedName>
</protein>
<dbReference type="InterPro" id="IPR041662">
    <property type="entry name" value="SusD-like_2"/>
</dbReference>
<dbReference type="eggNOG" id="COG4198">
    <property type="taxonomic scope" value="Bacteria"/>
</dbReference>
<dbReference type="Gene3D" id="1.25.40.390">
    <property type="match status" value="1"/>
</dbReference>
<keyword evidence="3" id="KW-1185">Reference proteome</keyword>
<dbReference type="EMBL" id="CM001403">
    <property type="protein sequence ID" value="EHQ24350.1"/>
    <property type="molecule type" value="Genomic_DNA"/>
</dbReference>
<evidence type="ECO:0000313" key="2">
    <source>
        <dbReference type="EMBL" id="EHQ24350.1"/>
    </source>
</evidence>
<dbReference type="Proteomes" id="UP000002774">
    <property type="component" value="Chromosome"/>
</dbReference>
<evidence type="ECO:0000256" key="1">
    <source>
        <dbReference type="SAM" id="SignalP"/>
    </source>
</evidence>